<dbReference type="EMBL" id="JBCEVZ010000002">
    <property type="protein sequence ID" value="MEL5992852.1"/>
    <property type="molecule type" value="Genomic_DNA"/>
</dbReference>
<evidence type="ECO:0000313" key="2">
    <source>
        <dbReference type="EMBL" id="MEL5992852.1"/>
    </source>
</evidence>
<reference evidence="2 3" key="1">
    <citation type="journal article" date="2018" name="Arch. Microbiol.">
        <title>Hymenobacter segetis sp. nov., isolated from soil.</title>
        <authorList>
            <person name="Ten L.N."/>
            <person name="Lim S.J."/>
            <person name="Kim B.O."/>
            <person name="Kang I.K."/>
            <person name="Jung H.Y."/>
        </authorList>
    </citation>
    <scope>NUCLEOTIDE SEQUENCE [LARGE SCALE GENOMIC DNA]</scope>
    <source>
        <strain evidence="2 3">S7-3-11</strain>
    </source>
</reference>
<evidence type="ECO:0008006" key="4">
    <source>
        <dbReference type="Google" id="ProtNLM"/>
    </source>
</evidence>
<evidence type="ECO:0000256" key="1">
    <source>
        <dbReference type="SAM" id="SignalP"/>
    </source>
</evidence>
<keyword evidence="1" id="KW-0732">Signal</keyword>
<proteinExistence type="predicted"/>
<dbReference type="RefSeq" id="WP_342295435.1">
    <property type="nucleotide sequence ID" value="NZ_JBCEVZ010000002.1"/>
</dbReference>
<gene>
    <name evidence="2" type="ORF">AAFH49_01440</name>
</gene>
<feature type="signal peptide" evidence="1">
    <location>
        <begin position="1"/>
        <end position="18"/>
    </location>
</feature>
<dbReference type="Proteomes" id="UP001479606">
    <property type="component" value="Unassembled WGS sequence"/>
</dbReference>
<name>A0ABU9LQ02_9BACT</name>
<protein>
    <recommendedName>
        <fullName evidence="4">Lipoprotein</fullName>
    </recommendedName>
</protein>
<comment type="caution">
    <text evidence="2">The sequence shown here is derived from an EMBL/GenBank/DDBJ whole genome shotgun (WGS) entry which is preliminary data.</text>
</comment>
<accession>A0ABU9LQ02</accession>
<sequence length="189" mass="21569">MKLKQLLLLSLIVCSAYTCVGQNTRHLKKVAVGSNFCLADSLKQILASLQHKADAVMTFQYYYDNGVPESATVFWQASGKTYSKSLQNCKPSISVKYPHADTLFSFYRKQRIADLPKMEIPDSAPSHGMAYFIGVYFPGNTRFYNIKECQRHLLIYPNQTDLLPGEKLVETKEDPRSIWVDLFEKVTKQ</sequence>
<evidence type="ECO:0000313" key="3">
    <source>
        <dbReference type="Proteomes" id="UP001479606"/>
    </source>
</evidence>
<feature type="chain" id="PRO_5046788291" description="Lipoprotein" evidence="1">
    <location>
        <begin position="19"/>
        <end position="189"/>
    </location>
</feature>
<organism evidence="2 3">
    <name type="scientific">Hymenobacter segetis</name>
    <dbReference type="NCBI Taxonomy" id="2025509"/>
    <lineage>
        <taxon>Bacteria</taxon>
        <taxon>Pseudomonadati</taxon>
        <taxon>Bacteroidota</taxon>
        <taxon>Cytophagia</taxon>
        <taxon>Cytophagales</taxon>
        <taxon>Hymenobacteraceae</taxon>
        <taxon>Hymenobacter</taxon>
    </lineage>
</organism>
<keyword evidence="3" id="KW-1185">Reference proteome</keyword>